<feature type="region of interest" description="Disordered" evidence="13">
    <location>
        <begin position="854"/>
        <end position="939"/>
    </location>
</feature>
<feature type="coiled-coil region" evidence="12">
    <location>
        <begin position="537"/>
        <end position="564"/>
    </location>
</feature>
<dbReference type="PANTHER" id="PTHR47970:SF29">
    <property type="entry name" value="KINESIN FAMILY MEMBER 20B"/>
    <property type="match status" value="1"/>
</dbReference>
<evidence type="ECO:0000256" key="3">
    <source>
        <dbReference type="ARBA" id="ARBA00022553"/>
    </source>
</evidence>
<dbReference type="InterPro" id="IPR027417">
    <property type="entry name" value="P-loop_NTPase"/>
</dbReference>
<evidence type="ECO:0000256" key="10">
    <source>
        <dbReference type="PROSITE-ProRule" id="PRU00283"/>
    </source>
</evidence>
<dbReference type="InParanoid" id="A0A168L0N6"/>
<evidence type="ECO:0000256" key="11">
    <source>
        <dbReference type="RuleBase" id="RU000394"/>
    </source>
</evidence>
<evidence type="ECO:0000256" key="6">
    <source>
        <dbReference type="ARBA" id="ARBA00022840"/>
    </source>
</evidence>
<sequence>MTSDDTNVPPATDRGVSHASTGATNSSFQRPSRSQSTTANQPLIEGKHQEGMVLSSSTTTSPSTTTFSAPPQPRKNPVQAYLRIRPLSPTQVVDSSSYLKVLDDEWVSLIPPQDSHAYRKRQGASDQYQFTKVFTNNTNQQQLFEETTLPLLQYFLHGNNALIFAYGVTNSGKTYTMLGNKTEAGIVPRTIQCLFSALQDRLSQSLLKPVMHGSIQAYELDPRNDSHENRSLLLDNDVHTPDYTMDTSNDTANRLEVDAGFEYGIWVSFAEIYNEKVYDLLESPSKKQTKRPSLPLKYEYRSGYKYVAGLKNVRVKTAKEAYTVIQKGQQNRVVFSTQMNQSSSRSHSIFTISLIRCPVDSADYVIEDPAYATMSKLSIVDLAGSERYRNTFNQGQRLKEAGNINKSLMVLGQCMEALRLNQLKIESGRRPGVVPFRQSKLTELFKNTFESDGKVAIVVNVNPFDTGFDENSGVMKFAAIAKEVTTVQQQKQQKLPLSEMSETALKRLRRNTTESKNELDPRINLDNACQHCDGALIKTLLEQLDSLRNKWLDAEKRYATLESDTRRQVSMETNVEAEKWRDMYMSLLKQKSDTIGARIGHPMNDIVPEETNDRVSLASLEAQQQQLSSEIDKLHALSKEYDKERQTLLEKIDHMELGIKLEELTTSNLPSNHLASDPLNGSTFAARELQRSDSGATQYSGSDDRYGTFLDLRKQLRRSVFKRDELPEDAEGILNQIEQFEGVTFDLVKNTKMGKLLKLITQEEFKSDPYSIQQRALDLFKRFARLPRPIATTTQLHQDTMALDPTEDTLMEDFMDRLNDEGTDDDGRTNNPPLLSQKKATEIELQWHDQVTDDDEDLHASPGHQGTDDSDTSVACDSRKSPSRKRRSLDASTKHPHLTQINNTLKDVKESLKETVKHVGVSHEQHDKRPQDGKTNPME</sequence>
<feature type="compositionally biased region" description="Basic and acidic residues" evidence="13">
    <location>
        <begin position="817"/>
        <end position="828"/>
    </location>
</feature>
<dbReference type="GO" id="GO:0051231">
    <property type="term" value="P:spindle elongation"/>
    <property type="evidence" value="ECO:0007669"/>
    <property type="project" value="TreeGrafter"/>
</dbReference>
<dbReference type="FunCoup" id="A0A168L0N6">
    <property type="interactions" value="196"/>
</dbReference>
<dbReference type="EMBL" id="LT550481">
    <property type="protein sequence ID" value="SAL95816.1"/>
    <property type="molecule type" value="Genomic_DNA"/>
</dbReference>
<feature type="domain" description="Kinesin motor" evidence="14">
    <location>
        <begin position="77"/>
        <end position="484"/>
    </location>
</feature>
<evidence type="ECO:0000256" key="4">
    <source>
        <dbReference type="ARBA" id="ARBA00022701"/>
    </source>
</evidence>
<dbReference type="GO" id="GO:0007018">
    <property type="term" value="P:microtubule-based movement"/>
    <property type="evidence" value="ECO:0007669"/>
    <property type="project" value="InterPro"/>
</dbReference>
<feature type="compositionally biased region" description="Low complexity" evidence="13">
    <location>
        <begin position="55"/>
        <end position="68"/>
    </location>
</feature>
<evidence type="ECO:0000256" key="8">
    <source>
        <dbReference type="ARBA" id="ARBA00023175"/>
    </source>
</evidence>
<keyword evidence="2" id="KW-0963">Cytoplasm</keyword>
<dbReference type="PROSITE" id="PS50067">
    <property type="entry name" value="KINESIN_MOTOR_2"/>
    <property type="match status" value="1"/>
</dbReference>
<evidence type="ECO:0000259" key="14">
    <source>
        <dbReference type="PROSITE" id="PS50067"/>
    </source>
</evidence>
<feature type="binding site" evidence="10">
    <location>
        <begin position="167"/>
        <end position="174"/>
    </location>
    <ligand>
        <name>ATP</name>
        <dbReference type="ChEBI" id="CHEBI:30616"/>
    </ligand>
</feature>
<keyword evidence="5 10" id="KW-0547">Nucleotide-binding</keyword>
<evidence type="ECO:0000256" key="1">
    <source>
        <dbReference type="ARBA" id="ARBA00004186"/>
    </source>
</evidence>
<keyword evidence="8 10" id="KW-0505">Motor protein</keyword>
<feature type="compositionally biased region" description="Basic and acidic residues" evidence="13">
    <location>
        <begin position="906"/>
        <end position="932"/>
    </location>
</feature>
<keyword evidence="7 12" id="KW-0175">Coiled coil</keyword>
<feature type="region of interest" description="Disordered" evidence="13">
    <location>
        <begin position="817"/>
        <end position="837"/>
    </location>
</feature>
<dbReference type="GO" id="GO:0090307">
    <property type="term" value="P:mitotic spindle assembly"/>
    <property type="evidence" value="ECO:0007669"/>
    <property type="project" value="TreeGrafter"/>
</dbReference>
<keyword evidence="6 10" id="KW-0067">ATP-binding</keyword>
<dbReference type="GO" id="GO:0008574">
    <property type="term" value="F:plus-end-directed microtubule motor activity"/>
    <property type="evidence" value="ECO:0007669"/>
    <property type="project" value="TreeGrafter"/>
</dbReference>
<dbReference type="Gene3D" id="3.40.850.10">
    <property type="entry name" value="Kinesin motor domain"/>
    <property type="match status" value="1"/>
</dbReference>
<evidence type="ECO:0000256" key="7">
    <source>
        <dbReference type="ARBA" id="ARBA00023054"/>
    </source>
</evidence>
<dbReference type="STRING" id="4829.A0A168L0N6"/>
<dbReference type="Pfam" id="PF00225">
    <property type="entry name" value="Kinesin"/>
    <property type="match status" value="1"/>
</dbReference>
<dbReference type="GO" id="GO:0072686">
    <property type="term" value="C:mitotic spindle"/>
    <property type="evidence" value="ECO:0007669"/>
    <property type="project" value="TreeGrafter"/>
</dbReference>
<dbReference type="Proteomes" id="UP000078561">
    <property type="component" value="Unassembled WGS sequence"/>
</dbReference>
<dbReference type="GO" id="GO:0005876">
    <property type="term" value="C:spindle microtubule"/>
    <property type="evidence" value="ECO:0007669"/>
    <property type="project" value="TreeGrafter"/>
</dbReference>
<dbReference type="InterPro" id="IPR019821">
    <property type="entry name" value="Kinesin_motor_CS"/>
</dbReference>
<organism evidence="15">
    <name type="scientific">Absidia glauca</name>
    <name type="common">Pin mould</name>
    <dbReference type="NCBI Taxonomy" id="4829"/>
    <lineage>
        <taxon>Eukaryota</taxon>
        <taxon>Fungi</taxon>
        <taxon>Fungi incertae sedis</taxon>
        <taxon>Mucoromycota</taxon>
        <taxon>Mucoromycotina</taxon>
        <taxon>Mucoromycetes</taxon>
        <taxon>Mucorales</taxon>
        <taxon>Cunninghamellaceae</taxon>
        <taxon>Absidia</taxon>
    </lineage>
</organism>
<comment type="similarity">
    <text evidence="10 11">Belongs to the TRAFAC class myosin-kinesin ATPase superfamily. Kinesin family.</text>
</comment>
<comment type="subcellular location">
    <subcellularLocation>
        <location evidence="1">Cytoplasm</location>
        <location evidence="1">Cytoskeleton</location>
        <location evidence="1">Spindle</location>
    </subcellularLocation>
</comment>
<dbReference type="PROSITE" id="PS00411">
    <property type="entry name" value="KINESIN_MOTOR_1"/>
    <property type="match status" value="1"/>
</dbReference>
<accession>A0A168L0N6</accession>
<evidence type="ECO:0000256" key="13">
    <source>
        <dbReference type="SAM" id="MobiDB-lite"/>
    </source>
</evidence>
<dbReference type="InterPro" id="IPR047149">
    <property type="entry name" value="KIF11-like"/>
</dbReference>
<dbReference type="SMART" id="SM00129">
    <property type="entry name" value="KISc"/>
    <property type="match status" value="1"/>
</dbReference>
<dbReference type="OrthoDB" id="123929at2759"/>
<keyword evidence="3" id="KW-0597">Phosphoprotein</keyword>
<feature type="region of interest" description="Disordered" evidence="13">
    <location>
        <begin position="1"/>
        <end position="75"/>
    </location>
</feature>
<evidence type="ECO:0000256" key="9">
    <source>
        <dbReference type="ARBA" id="ARBA00023212"/>
    </source>
</evidence>
<dbReference type="GO" id="GO:0005524">
    <property type="term" value="F:ATP binding"/>
    <property type="evidence" value="ECO:0007669"/>
    <property type="project" value="UniProtKB-UniRule"/>
</dbReference>
<proteinExistence type="inferred from homology"/>
<keyword evidence="16" id="KW-1185">Reference proteome</keyword>
<dbReference type="GO" id="GO:0008017">
    <property type="term" value="F:microtubule binding"/>
    <property type="evidence" value="ECO:0007669"/>
    <property type="project" value="InterPro"/>
</dbReference>
<evidence type="ECO:0000256" key="12">
    <source>
        <dbReference type="SAM" id="Coils"/>
    </source>
</evidence>
<protein>
    <recommendedName>
        <fullName evidence="11">Kinesin-like protein</fullName>
    </recommendedName>
</protein>
<dbReference type="InterPro" id="IPR001752">
    <property type="entry name" value="Kinesin_motor_dom"/>
</dbReference>
<evidence type="ECO:0000313" key="16">
    <source>
        <dbReference type="Proteomes" id="UP000078561"/>
    </source>
</evidence>
<evidence type="ECO:0000256" key="2">
    <source>
        <dbReference type="ARBA" id="ARBA00022490"/>
    </source>
</evidence>
<dbReference type="InterPro" id="IPR036961">
    <property type="entry name" value="Kinesin_motor_dom_sf"/>
</dbReference>
<keyword evidence="4 11" id="KW-0493">Microtubule</keyword>
<gene>
    <name evidence="15" type="primary">ABSGL_01157.1 scaffold 1223</name>
</gene>
<dbReference type="SUPFAM" id="SSF52540">
    <property type="entry name" value="P-loop containing nucleoside triphosphate hydrolases"/>
    <property type="match status" value="1"/>
</dbReference>
<keyword evidence="9" id="KW-0206">Cytoskeleton</keyword>
<evidence type="ECO:0000313" key="15">
    <source>
        <dbReference type="EMBL" id="SAL95816.1"/>
    </source>
</evidence>
<dbReference type="GO" id="GO:0005634">
    <property type="term" value="C:nucleus"/>
    <property type="evidence" value="ECO:0007669"/>
    <property type="project" value="TreeGrafter"/>
</dbReference>
<feature type="compositionally biased region" description="Polar residues" evidence="13">
    <location>
        <begin position="18"/>
        <end position="41"/>
    </location>
</feature>
<evidence type="ECO:0000256" key="5">
    <source>
        <dbReference type="ARBA" id="ARBA00022741"/>
    </source>
</evidence>
<reference evidence="15" key="1">
    <citation type="submission" date="2016-04" db="EMBL/GenBank/DDBJ databases">
        <authorList>
            <person name="Evans L.H."/>
            <person name="Alamgir A."/>
            <person name="Owens N."/>
            <person name="Weber N.D."/>
            <person name="Virtaneva K."/>
            <person name="Barbian K."/>
            <person name="Babar A."/>
            <person name="Rosenke K."/>
        </authorList>
    </citation>
    <scope>NUCLEOTIDE SEQUENCE [LARGE SCALE GENOMIC DNA]</scope>
    <source>
        <strain evidence="15">CBS 101.48</strain>
    </source>
</reference>
<dbReference type="AlphaFoldDB" id="A0A168L0N6"/>
<name>A0A168L0N6_ABSGL</name>
<dbReference type="PANTHER" id="PTHR47970">
    <property type="entry name" value="KINESIN-LIKE PROTEIN KIF11"/>
    <property type="match status" value="1"/>
</dbReference>
<dbReference type="PRINTS" id="PR00380">
    <property type="entry name" value="KINESINHEAVY"/>
</dbReference>